<evidence type="ECO:0000313" key="1">
    <source>
        <dbReference type="EMBL" id="AVP96923.1"/>
    </source>
</evidence>
<evidence type="ECO:0008006" key="3">
    <source>
        <dbReference type="Google" id="ProtNLM"/>
    </source>
</evidence>
<dbReference type="RefSeq" id="WP_106890848.1">
    <property type="nucleotide sequence ID" value="NZ_CP027860.1"/>
</dbReference>
<dbReference type="KEGG" id="xba:C7S18_06790"/>
<name>A0A2P1PQ02_9GAMM</name>
<dbReference type="PANTHER" id="PTHR43737:SF1">
    <property type="entry name" value="DUF1501 DOMAIN-CONTAINING PROTEIN"/>
    <property type="match status" value="1"/>
</dbReference>
<dbReference type="PANTHER" id="PTHR43737">
    <property type="entry name" value="BLL7424 PROTEIN"/>
    <property type="match status" value="1"/>
</dbReference>
<organism evidence="1 2">
    <name type="scientific">Ahniella affigens</name>
    <dbReference type="NCBI Taxonomy" id="2021234"/>
    <lineage>
        <taxon>Bacteria</taxon>
        <taxon>Pseudomonadati</taxon>
        <taxon>Pseudomonadota</taxon>
        <taxon>Gammaproteobacteria</taxon>
        <taxon>Lysobacterales</taxon>
        <taxon>Rhodanobacteraceae</taxon>
        <taxon>Ahniella</taxon>
    </lineage>
</organism>
<dbReference type="Pfam" id="PF07394">
    <property type="entry name" value="DUF1501"/>
    <property type="match status" value="1"/>
</dbReference>
<reference evidence="1 2" key="2">
    <citation type="submission" date="2018-03" db="EMBL/GenBank/DDBJ databases">
        <authorList>
            <person name="Keele B.F."/>
        </authorList>
    </citation>
    <scope>NUCLEOTIDE SEQUENCE [LARGE SCALE GENOMIC DNA]</scope>
    <source>
        <strain evidence="1 2">D13</strain>
    </source>
</reference>
<keyword evidence="2" id="KW-1185">Reference proteome</keyword>
<reference evidence="1 2" key="1">
    <citation type="submission" date="2018-03" db="EMBL/GenBank/DDBJ databases">
        <title>Ahniella affigens gen. nov., sp. nov., a gammaproteobacterium isolated from sandy soil near a stream.</title>
        <authorList>
            <person name="Ko Y."/>
            <person name="Kim J.-H."/>
        </authorList>
    </citation>
    <scope>NUCLEOTIDE SEQUENCE [LARGE SCALE GENOMIC DNA]</scope>
    <source>
        <strain evidence="1 2">D13</strain>
    </source>
</reference>
<sequence length="488" mass="52557">MKRRDFLRHSASITASSAAFTALSAKFNLAHAASRELLGGNEYRALVCVFFYGGNDSFNMIVPFDQSPYNTYAATRGGIAVPRNQLLTLTPTASGAAYGLHPSMPELRSLFNQANSPLAIVANTGPLLHPITKTQYTNGSVATPPQLFSHEDQSTFWLSPTANTIDRQGWGGLLADEFSAQNQNQNLAMTISTDGENVYQAGNQVVPYFLSPWGVDTIGAIDTSWQEPINRRNAFNQLLNGPLDHPLERAYRDGFNRTVSNYTQMQTALSSAAVTQYNTTFNTLFGPDDGAGSPDYLGRQLKMVARVIAARSVLQMTRQIFFVGIGGFDNHDNQLTDHPTLLASISKYLSAFYQATGAMGVQNNVVTFTASEFGRTLSNNGDGTDHGWGGHHFVLGGGALSGGGGGPVRGGRFYGLFPSLAASDNNPDDAGWGQIIPTTSVDQYAWTLARWYGLPDGAAGRDLIFPNATRFTDRTPSGTGQPHLGFLG</sequence>
<dbReference type="AlphaFoldDB" id="A0A2P1PQ02"/>
<dbReference type="InterPro" id="IPR010869">
    <property type="entry name" value="DUF1501"/>
</dbReference>
<proteinExistence type="predicted"/>
<evidence type="ECO:0000313" key="2">
    <source>
        <dbReference type="Proteomes" id="UP000241074"/>
    </source>
</evidence>
<dbReference type="EMBL" id="CP027860">
    <property type="protein sequence ID" value="AVP96923.1"/>
    <property type="molecule type" value="Genomic_DNA"/>
</dbReference>
<gene>
    <name evidence="1" type="ORF">C7S18_06790</name>
</gene>
<protein>
    <recommendedName>
        <fullName evidence="3">Tat pathway signal protein</fullName>
    </recommendedName>
</protein>
<dbReference type="Proteomes" id="UP000241074">
    <property type="component" value="Chromosome"/>
</dbReference>
<accession>A0A2P1PQ02</accession>
<dbReference type="OrthoDB" id="9779968at2"/>